<accession>A0A3D4SXG4</accession>
<feature type="compositionally biased region" description="Low complexity" evidence="14">
    <location>
        <begin position="53"/>
        <end position="64"/>
    </location>
</feature>
<proteinExistence type="predicted"/>
<dbReference type="InterPro" id="IPR005490">
    <property type="entry name" value="LD_TPept_cat_dom"/>
</dbReference>
<evidence type="ECO:0000256" key="14">
    <source>
        <dbReference type="SAM" id="MobiDB-lite"/>
    </source>
</evidence>
<evidence type="ECO:0000256" key="2">
    <source>
        <dbReference type="ARBA" id="ARBA00022475"/>
    </source>
</evidence>
<dbReference type="Pfam" id="PF03734">
    <property type="entry name" value="YkuD"/>
    <property type="match status" value="1"/>
</dbReference>
<gene>
    <name evidence="16" type="ORF">DIW82_02625</name>
</gene>
<dbReference type="RefSeq" id="WP_010121882.1">
    <property type="nucleotide sequence ID" value="NZ_DAITTW010000046.1"/>
</dbReference>
<dbReference type="PANTHER" id="PTHR30582">
    <property type="entry name" value="L,D-TRANSPEPTIDASE"/>
    <property type="match status" value="1"/>
</dbReference>
<dbReference type="CDD" id="cd13432">
    <property type="entry name" value="LDT_IgD_like_2"/>
    <property type="match status" value="1"/>
</dbReference>
<dbReference type="GO" id="GO:0018104">
    <property type="term" value="P:peptidoglycan-protein cross-linking"/>
    <property type="evidence" value="ECO:0007669"/>
    <property type="project" value="TreeGrafter"/>
</dbReference>
<dbReference type="STRING" id="863239.GCA_000213935_00661"/>
<evidence type="ECO:0000256" key="6">
    <source>
        <dbReference type="ARBA" id="ARBA00022984"/>
    </source>
</evidence>
<sequence length="408" mass="43434">MLHIFGRRGSSWAAASPSHALRAVVATAGAASLLTVGACTIDNDDDSADPSQTTAADTTDGETAGKLASSVKDNADGIKVDKPVTVRDADGIDSVSLTDAAGTEVKGSFNDDRTEWTSDGKLDYASAYSLTAKGGEDKLSQTFTTFSPAVLTDGSLAPLDGSTVGVGQSIALRFDEVPTDRKAVQDAIKITTEPHVDGAFYWITDQEVRWRPEHYWKPGTKVSVKADLVGTDVGDGTYGQNDRDATFTIGDDIRAHADDNTKQVVVTKNGQTIRTMPTSMGMPGNATPTGIYQIGDQYDSMTMDSTTFGLALDAGGYNTRVSYATQMSYSGIYLHAAPWSVWAQGNTDTSHGCLNLSMEDAKWVYDNFKRGDIVTVDNTGAPRLEGYDGLGDWNIPWSEWSAGNADAV</sequence>
<evidence type="ECO:0000256" key="12">
    <source>
        <dbReference type="ARBA" id="ARBA00060592"/>
    </source>
</evidence>
<dbReference type="GO" id="GO:0008360">
    <property type="term" value="P:regulation of cell shape"/>
    <property type="evidence" value="ECO:0007669"/>
    <property type="project" value="UniProtKB-UniRule"/>
</dbReference>
<evidence type="ECO:0000256" key="9">
    <source>
        <dbReference type="ARBA" id="ARBA00023288"/>
    </source>
</evidence>
<dbReference type="PANTHER" id="PTHR30582:SF2">
    <property type="entry name" value="L,D-TRANSPEPTIDASE YCIB-RELATED"/>
    <property type="match status" value="1"/>
</dbReference>
<keyword evidence="9" id="KW-0449">Lipoprotein</keyword>
<feature type="active site" description="Nucleophile" evidence="13">
    <location>
        <position position="353"/>
    </location>
</feature>
<evidence type="ECO:0000256" key="11">
    <source>
        <dbReference type="ARBA" id="ARBA00023316"/>
    </source>
</evidence>
<evidence type="ECO:0000313" key="17">
    <source>
        <dbReference type="Proteomes" id="UP000261739"/>
    </source>
</evidence>
<evidence type="ECO:0000313" key="16">
    <source>
        <dbReference type="EMBL" id="HCT13707.1"/>
    </source>
</evidence>
<dbReference type="UniPathway" id="UPA00219"/>
<dbReference type="InterPro" id="IPR050979">
    <property type="entry name" value="LD-transpeptidase"/>
</dbReference>
<reference evidence="16 17" key="1">
    <citation type="journal article" date="2018" name="Nat. Biotechnol.">
        <title>A standardized bacterial taxonomy based on genome phylogeny substantially revises the tree of life.</title>
        <authorList>
            <person name="Parks D.H."/>
            <person name="Chuvochina M."/>
            <person name="Waite D.W."/>
            <person name="Rinke C."/>
            <person name="Skarshewski A."/>
            <person name="Chaumeil P.A."/>
            <person name="Hugenholtz P."/>
        </authorList>
    </citation>
    <scope>NUCLEOTIDE SEQUENCE [LARGE SCALE GENOMIC DNA]</scope>
    <source>
        <strain evidence="16">UBA11247</strain>
    </source>
</reference>
<evidence type="ECO:0000256" key="3">
    <source>
        <dbReference type="ARBA" id="ARBA00022679"/>
    </source>
</evidence>
<dbReference type="Gene3D" id="2.60.40.3780">
    <property type="match status" value="1"/>
</dbReference>
<name>A0A3D4SXG4_9CORY</name>
<comment type="pathway">
    <text evidence="12">Glycan biosynthesis.</text>
</comment>
<dbReference type="Proteomes" id="UP000261739">
    <property type="component" value="Unassembled WGS sequence"/>
</dbReference>
<keyword evidence="11 13" id="KW-0961">Cell wall biogenesis/degradation</keyword>
<dbReference type="GO" id="GO:0016746">
    <property type="term" value="F:acyltransferase activity"/>
    <property type="evidence" value="ECO:0007669"/>
    <property type="project" value="UniProtKB-KW"/>
</dbReference>
<evidence type="ECO:0000256" key="10">
    <source>
        <dbReference type="ARBA" id="ARBA00023315"/>
    </source>
</evidence>
<feature type="domain" description="L,D-TPase catalytic" evidence="15">
    <location>
        <begin position="253"/>
        <end position="377"/>
    </location>
</feature>
<dbReference type="FunFam" id="2.40.440.10:FF:000005">
    <property type="entry name" value="L,D-transpeptidase 2"/>
    <property type="match status" value="1"/>
</dbReference>
<dbReference type="Gene3D" id="2.40.440.10">
    <property type="entry name" value="L,D-transpeptidase catalytic domain-like"/>
    <property type="match status" value="1"/>
</dbReference>
<dbReference type="InterPro" id="IPR038063">
    <property type="entry name" value="Transpep_catalytic_dom"/>
</dbReference>
<comment type="pathway">
    <text evidence="1 13">Cell wall biogenesis; peptidoglycan biosynthesis.</text>
</comment>
<dbReference type="Pfam" id="PF17964">
    <property type="entry name" value="Big_10"/>
    <property type="match status" value="1"/>
</dbReference>
<evidence type="ECO:0000259" key="15">
    <source>
        <dbReference type="PROSITE" id="PS52029"/>
    </source>
</evidence>
<organism evidence="16 17">
    <name type="scientific">Corynebacterium nuruki</name>
    <dbReference type="NCBI Taxonomy" id="1032851"/>
    <lineage>
        <taxon>Bacteria</taxon>
        <taxon>Bacillati</taxon>
        <taxon>Actinomycetota</taxon>
        <taxon>Actinomycetes</taxon>
        <taxon>Mycobacteriales</taxon>
        <taxon>Corynebacteriaceae</taxon>
        <taxon>Corynebacterium</taxon>
    </lineage>
</organism>
<keyword evidence="2" id="KW-1003">Cell membrane</keyword>
<evidence type="ECO:0000256" key="13">
    <source>
        <dbReference type="PROSITE-ProRule" id="PRU01373"/>
    </source>
</evidence>
<dbReference type="CDD" id="cd16913">
    <property type="entry name" value="YkuD_like"/>
    <property type="match status" value="1"/>
</dbReference>
<protein>
    <submittedName>
        <fullName evidence="16">Transpeptidase</fullName>
    </submittedName>
</protein>
<dbReference type="GO" id="GO:0005576">
    <property type="term" value="C:extracellular region"/>
    <property type="evidence" value="ECO:0007669"/>
    <property type="project" value="TreeGrafter"/>
</dbReference>
<keyword evidence="8" id="KW-0564">Palmitate</keyword>
<keyword evidence="6 13" id="KW-0573">Peptidoglycan synthesis</keyword>
<keyword evidence="3" id="KW-0808">Transferase</keyword>
<keyword evidence="7" id="KW-0472">Membrane</keyword>
<dbReference type="SUPFAM" id="SSF141523">
    <property type="entry name" value="L,D-transpeptidase catalytic domain-like"/>
    <property type="match status" value="1"/>
</dbReference>
<evidence type="ECO:0000256" key="1">
    <source>
        <dbReference type="ARBA" id="ARBA00004752"/>
    </source>
</evidence>
<dbReference type="Gene3D" id="2.60.40.3710">
    <property type="match status" value="1"/>
</dbReference>
<dbReference type="GO" id="GO:0071972">
    <property type="term" value="F:peptidoglycan L,D-transpeptidase activity"/>
    <property type="evidence" value="ECO:0007669"/>
    <property type="project" value="TreeGrafter"/>
</dbReference>
<evidence type="ECO:0000256" key="5">
    <source>
        <dbReference type="ARBA" id="ARBA00022960"/>
    </source>
</evidence>
<dbReference type="EMBL" id="DQID01000073">
    <property type="protein sequence ID" value="HCT13707.1"/>
    <property type="molecule type" value="Genomic_DNA"/>
</dbReference>
<dbReference type="GO" id="GO:0071555">
    <property type="term" value="P:cell wall organization"/>
    <property type="evidence" value="ECO:0007669"/>
    <property type="project" value="UniProtKB-UniRule"/>
</dbReference>
<keyword evidence="5 13" id="KW-0133">Cell shape</keyword>
<dbReference type="AlphaFoldDB" id="A0A3D4SXG4"/>
<evidence type="ECO:0000256" key="4">
    <source>
        <dbReference type="ARBA" id="ARBA00022729"/>
    </source>
</evidence>
<feature type="region of interest" description="Disordered" evidence="14">
    <location>
        <begin position="42"/>
        <end position="64"/>
    </location>
</feature>
<dbReference type="PROSITE" id="PS52029">
    <property type="entry name" value="LD_TPASE"/>
    <property type="match status" value="1"/>
</dbReference>
<evidence type="ECO:0000256" key="8">
    <source>
        <dbReference type="ARBA" id="ARBA00023139"/>
    </source>
</evidence>
<keyword evidence="10" id="KW-0012">Acyltransferase</keyword>
<feature type="active site" description="Proton donor/acceptor" evidence="13">
    <location>
        <position position="335"/>
    </location>
</feature>
<comment type="caution">
    <text evidence="16">The sequence shown here is derived from an EMBL/GenBank/DDBJ whole genome shotgun (WGS) entry which is preliminary data.</text>
</comment>
<keyword evidence="4" id="KW-0732">Signal</keyword>
<evidence type="ECO:0000256" key="7">
    <source>
        <dbReference type="ARBA" id="ARBA00023136"/>
    </source>
</evidence>
<dbReference type="InterPro" id="IPR041280">
    <property type="entry name" value="Big_10"/>
</dbReference>